<dbReference type="STRING" id="1123282.SAMN02745823_02054"/>
<reference evidence="12 13" key="1">
    <citation type="submission" date="2016-11" db="EMBL/GenBank/DDBJ databases">
        <authorList>
            <person name="Jaros S."/>
            <person name="Januszkiewicz K."/>
            <person name="Wedrychowicz H."/>
        </authorList>
    </citation>
    <scope>NUCLEOTIDE SEQUENCE [LARGE SCALE GENOMIC DNA]</scope>
    <source>
        <strain evidence="12 13">DSM 10068</strain>
    </source>
</reference>
<dbReference type="InterPro" id="IPR051793">
    <property type="entry name" value="NADH:flavin_oxidoreductase"/>
</dbReference>
<keyword evidence="7" id="KW-0560">Oxidoreductase</keyword>
<comment type="similarity">
    <text evidence="3">In the N-terminal section; belongs to the NADH:flavin oxidoreductase/NADH oxidase family.</text>
</comment>
<keyword evidence="9" id="KW-0411">Iron-sulfur</keyword>
<dbReference type="Pfam" id="PF00724">
    <property type="entry name" value="Oxidored_FMN"/>
    <property type="match status" value="1"/>
</dbReference>
<evidence type="ECO:0000256" key="1">
    <source>
        <dbReference type="ARBA" id="ARBA00001917"/>
    </source>
</evidence>
<dbReference type="AlphaFoldDB" id="A0A1M5XUT1"/>
<dbReference type="CDD" id="cd02803">
    <property type="entry name" value="OYE_like_FMN_family"/>
    <property type="match status" value="1"/>
</dbReference>
<dbReference type="Pfam" id="PF07992">
    <property type="entry name" value="Pyr_redox_2"/>
    <property type="match status" value="1"/>
</dbReference>
<comment type="cofactor">
    <cofactor evidence="1">
        <name>FMN</name>
        <dbReference type="ChEBI" id="CHEBI:58210"/>
    </cofactor>
</comment>
<comment type="cofactor">
    <cofactor evidence="2">
        <name>[4Fe-4S] cluster</name>
        <dbReference type="ChEBI" id="CHEBI:49883"/>
    </cofactor>
</comment>
<dbReference type="Proteomes" id="UP000183995">
    <property type="component" value="Unassembled WGS sequence"/>
</dbReference>
<evidence type="ECO:0000256" key="7">
    <source>
        <dbReference type="ARBA" id="ARBA00023002"/>
    </source>
</evidence>
<evidence type="ECO:0000259" key="10">
    <source>
        <dbReference type="Pfam" id="PF00724"/>
    </source>
</evidence>
<dbReference type="PRINTS" id="PR00469">
    <property type="entry name" value="PNDRDTASEII"/>
</dbReference>
<evidence type="ECO:0000256" key="6">
    <source>
        <dbReference type="ARBA" id="ARBA00022723"/>
    </source>
</evidence>
<dbReference type="InterPro" id="IPR023753">
    <property type="entry name" value="FAD/NAD-binding_dom"/>
</dbReference>
<dbReference type="InterPro" id="IPR013785">
    <property type="entry name" value="Aldolase_TIM"/>
</dbReference>
<evidence type="ECO:0000256" key="5">
    <source>
        <dbReference type="ARBA" id="ARBA00022643"/>
    </source>
</evidence>
<dbReference type="Gene3D" id="3.20.20.70">
    <property type="entry name" value="Aldolase class I"/>
    <property type="match status" value="1"/>
</dbReference>
<keyword evidence="5" id="KW-0288">FMN</keyword>
<evidence type="ECO:0000256" key="4">
    <source>
        <dbReference type="ARBA" id="ARBA00022630"/>
    </source>
</evidence>
<proteinExistence type="inferred from homology"/>
<dbReference type="PRINTS" id="PR00368">
    <property type="entry name" value="FADPNR"/>
</dbReference>
<feature type="domain" description="NADH:flavin oxidoreductase/NADH oxidase N-terminal" evidence="10">
    <location>
        <begin position="9"/>
        <end position="344"/>
    </location>
</feature>
<protein>
    <submittedName>
        <fullName evidence="12">2,4-dienoyl-CoA reductase</fullName>
    </submittedName>
</protein>
<evidence type="ECO:0000313" key="12">
    <source>
        <dbReference type="EMBL" id="SHI03516.1"/>
    </source>
</evidence>
<dbReference type="OrthoDB" id="9772736at2"/>
<dbReference type="PANTHER" id="PTHR42917">
    <property type="entry name" value="2,4-DIENOYL-COA REDUCTASE"/>
    <property type="match status" value="1"/>
</dbReference>
<keyword evidence="13" id="KW-1185">Reference proteome</keyword>
<keyword evidence="6" id="KW-0479">Metal-binding</keyword>
<organism evidence="12 13">
    <name type="scientific">Sporobacter termitidis DSM 10068</name>
    <dbReference type="NCBI Taxonomy" id="1123282"/>
    <lineage>
        <taxon>Bacteria</taxon>
        <taxon>Bacillati</taxon>
        <taxon>Bacillota</taxon>
        <taxon>Clostridia</taxon>
        <taxon>Eubacteriales</taxon>
        <taxon>Oscillospiraceae</taxon>
        <taxon>Sporobacter</taxon>
    </lineage>
</organism>
<sequence>MYSCKYPNLFSSIFIGNRLFKSRLFASPTGLQYTTSKNRPITEGIAYYERKAIGGAASVCIGDAMIDSDLALANGNHLLLDDPGVRPHLTKLSDAITRHGAVASMELSHGGNAARISYSGGNKIYGPVESDTAGNMGERIHAYEMPLEIMARTIRKFAGAAAFAKRCGFGMVTLHGGHGWLLHQFMSPTQNTRDDAYGGCFENRMRFPLEVIDAVRKAVGPGFPVEIRISGSECSEGGYGIDYGIEIAKALDGKVDLIHVSAGSHEDPRVFTVTHPSMFLEDGVNVGYAAEIKKHVLQSKVATVGALSDPALLEEIIASGKADVVELARGLICDPDLPVKARLGKDGEIVKCMRCFTCFSNLMTNGHVICALNPEISNETEIKFERSVPEKKTVLIAGGGIAGMQAALTAADRGHRVILCEKTDRLGGVLLCEEKVPFKKYLHEYLEHQARMIKRGDIKVYLETAVTPELVKRWEPDALIAALGARPLTLKIPGIEMPHVLYAEELYRRPEKAGKKLVILGGGLVGSELAIFMANRGHDVAIMEMSSKLNDGGNILQGQAIDIELKKLGVGLALSTRAVEINNSGVLAENADGRKLYEADTVVCAVGMKPLLQEAEALRFCAPEFCQIGDCITPKNIAEATRSAYFAATYLGRY</sequence>
<evidence type="ECO:0000256" key="2">
    <source>
        <dbReference type="ARBA" id="ARBA00001966"/>
    </source>
</evidence>
<dbReference type="SUPFAM" id="SSF51395">
    <property type="entry name" value="FMN-linked oxidoreductases"/>
    <property type="match status" value="1"/>
</dbReference>
<dbReference type="EMBL" id="FQXV01000006">
    <property type="protein sequence ID" value="SHI03516.1"/>
    <property type="molecule type" value="Genomic_DNA"/>
</dbReference>
<dbReference type="GO" id="GO:0010181">
    <property type="term" value="F:FMN binding"/>
    <property type="evidence" value="ECO:0007669"/>
    <property type="project" value="InterPro"/>
</dbReference>
<dbReference type="PANTHER" id="PTHR42917:SF2">
    <property type="entry name" value="2,4-DIENOYL-COA REDUCTASE [(2E)-ENOYL-COA-PRODUCING]"/>
    <property type="match status" value="1"/>
</dbReference>
<gene>
    <name evidence="12" type="ORF">SAMN02745823_02054</name>
</gene>
<dbReference type="SUPFAM" id="SSF51905">
    <property type="entry name" value="FAD/NAD(P)-binding domain"/>
    <property type="match status" value="1"/>
</dbReference>
<dbReference type="Gene3D" id="3.50.50.60">
    <property type="entry name" value="FAD/NAD(P)-binding domain"/>
    <property type="match status" value="1"/>
</dbReference>
<evidence type="ECO:0000259" key="11">
    <source>
        <dbReference type="Pfam" id="PF07992"/>
    </source>
</evidence>
<evidence type="ECO:0000256" key="9">
    <source>
        <dbReference type="ARBA" id="ARBA00023014"/>
    </source>
</evidence>
<dbReference type="RefSeq" id="WP_073078505.1">
    <property type="nucleotide sequence ID" value="NZ_FQXV01000006.1"/>
</dbReference>
<dbReference type="Gene3D" id="3.40.50.720">
    <property type="entry name" value="NAD(P)-binding Rossmann-like Domain"/>
    <property type="match status" value="1"/>
</dbReference>
<dbReference type="InterPro" id="IPR001155">
    <property type="entry name" value="OxRdtase_FMN_N"/>
</dbReference>
<evidence type="ECO:0000256" key="3">
    <source>
        <dbReference type="ARBA" id="ARBA00011048"/>
    </source>
</evidence>
<accession>A0A1M5XUT1</accession>
<keyword evidence="8" id="KW-0408">Iron</keyword>
<dbReference type="GO" id="GO:0046872">
    <property type="term" value="F:metal ion binding"/>
    <property type="evidence" value="ECO:0007669"/>
    <property type="project" value="UniProtKB-KW"/>
</dbReference>
<name>A0A1M5XUT1_9FIRM</name>
<feature type="domain" description="FAD/NAD(P)-binding" evidence="11">
    <location>
        <begin position="393"/>
        <end position="616"/>
    </location>
</feature>
<dbReference type="GO" id="GO:0016491">
    <property type="term" value="F:oxidoreductase activity"/>
    <property type="evidence" value="ECO:0007669"/>
    <property type="project" value="UniProtKB-KW"/>
</dbReference>
<evidence type="ECO:0000256" key="8">
    <source>
        <dbReference type="ARBA" id="ARBA00023004"/>
    </source>
</evidence>
<dbReference type="GO" id="GO:0051536">
    <property type="term" value="F:iron-sulfur cluster binding"/>
    <property type="evidence" value="ECO:0007669"/>
    <property type="project" value="UniProtKB-KW"/>
</dbReference>
<evidence type="ECO:0000313" key="13">
    <source>
        <dbReference type="Proteomes" id="UP000183995"/>
    </source>
</evidence>
<keyword evidence="4" id="KW-0285">Flavoprotein</keyword>
<dbReference type="InterPro" id="IPR036188">
    <property type="entry name" value="FAD/NAD-bd_sf"/>
</dbReference>